<reference evidence="2 3" key="1">
    <citation type="submission" date="2016-10" db="EMBL/GenBank/DDBJ databases">
        <authorList>
            <person name="de Groot N.N."/>
        </authorList>
    </citation>
    <scope>NUCLEOTIDE SEQUENCE [LARGE SCALE GENOMIC DNA]</scope>
    <source>
        <strain evidence="2 3">CGMCC 1.10825</strain>
    </source>
</reference>
<dbReference type="Proteomes" id="UP000199634">
    <property type="component" value="Unassembled WGS sequence"/>
</dbReference>
<keyword evidence="3" id="KW-1185">Reference proteome</keyword>
<protein>
    <submittedName>
        <fullName evidence="2">Uncharacterized protein</fullName>
    </submittedName>
</protein>
<dbReference type="AlphaFoldDB" id="A0A1H6N2Z3"/>
<sequence>MIKKLFLFLVFIFSTSMYSQNMKEEILNDAAFKELAERSLKFYSSEIYLNYDKISKEYISKMPTEYFTDKEADFPEWIKHHLSKTKFKSVEEAIDLYNKSNSAFVKKREAEDNLNNLLFTLVDKYGRDNFKPVYDEYVLKKIFNSNKS</sequence>
<organism evidence="2 3">
    <name type="scientific">Paenimyroides marinum</name>
    <dbReference type="NCBI Taxonomy" id="1159016"/>
    <lineage>
        <taxon>Bacteria</taxon>
        <taxon>Pseudomonadati</taxon>
        <taxon>Bacteroidota</taxon>
        <taxon>Flavobacteriia</taxon>
        <taxon>Flavobacteriales</taxon>
        <taxon>Flavobacteriaceae</taxon>
        <taxon>Paenimyroides</taxon>
    </lineage>
</organism>
<proteinExistence type="predicted"/>
<feature type="signal peptide" evidence="1">
    <location>
        <begin position="1"/>
        <end position="19"/>
    </location>
</feature>
<evidence type="ECO:0000313" key="2">
    <source>
        <dbReference type="EMBL" id="SEI04475.1"/>
    </source>
</evidence>
<evidence type="ECO:0000313" key="3">
    <source>
        <dbReference type="Proteomes" id="UP000199634"/>
    </source>
</evidence>
<accession>A0A1H6N2Z3</accession>
<name>A0A1H6N2Z3_9FLAO</name>
<dbReference type="EMBL" id="FNXE01000091">
    <property type="protein sequence ID" value="SEI04475.1"/>
    <property type="molecule type" value="Genomic_DNA"/>
</dbReference>
<dbReference type="RefSeq" id="WP_091103004.1">
    <property type="nucleotide sequence ID" value="NZ_FNXE01000091.1"/>
</dbReference>
<feature type="chain" id="PRO_5011720159" evidence="1">
    <location>
        <begin position="20"/>
        <end position="148"/>
    </location>
</feature>
<keyword evidence="1" id="KW-0732">Signal</keyword>
<gene>
    <name evidence="2" type="ORF">SAMN02927937_02932</name>
</gene>
<evidence type="ECO:0000256" key="1">
    <source>
        <dbReference type="SAM" id="SignalP"/>
    </source>
</evidence>
<dbReference type="OrthoDB" id="9923507at2"/>